<gene>
    <name evidence="2" type="ORF">NX794_24690</name>
</gene>
<evidence type="ECO:0000313" key="2">
    <source>
        <dbReference type="EMBL" id="MCS0604385.1"/>
    </source>
</evidence>
<dbReference type="EMBL" id="JANUGP010000021">
    <property type="protein sequence ID" value="MCS0604385.1"/>
    <property type="molecule type" value="Genomic_DNA"/>
</dbReference>
<sequence>MDGPRAWDADITVRWEITGGERVTMRLRDGVLTHVRGSGPAAAEPDVTFALAEADLRGVLLGTLGPSDLAARDGVEVTGDTAKLTELLGHLGAPDPDFAIVTP</sequence>
<dbReference type="SUPFAM" id="SSF55718">
    <property type="entry name" value="SCP-like"/>
    <property type="match status" value="1"/>
</dbReference>
<evidence type="ECO:0000313" key="3">
    <source>
        <dbReference type="Proteomes" id="UP001205612"/>
    </source>
</evidence>
<feature type="domain" description="Alkyl sulfatase C-terminal" evidence="1">
    <location>
        <begin position="1"/>
        <end position="103"/>
    </location>
</feature>
<dbReference type="Proteomes" id="UP001205612">
    <property type="component" value="Unassembled WGS sequence"/>
</dbReference>
<organism evidence="2 3">
    <name type="scientific">Streptomyces pyxinicus</name>
    <dbReference type="NCBI Taxonomy" id="2970331"/>
    <lineage>
        <taxon>Bacteria</taxon>
        <taxon>Bacillati</taxon>
        <taxon>Actinomycetota</taxon>
        <taxon>Actinomycetes</taxon>
        <taxon>Kitasatosporales</taxon>
        <taxon>Streptomycetaceae</taxon>
        <taxon>Streptomyces</taxon>
    </lineage>
</organism>
<keyword evidence="3" id="KW-1185">Reference proteome</keyword>
<name>A0ABT2B7K5_9ACTN</name>
<comment type="caution">
    <text evidence="2">The sequence shown here is derived from an EMBL/GenBank/DDBJ whole genome shotgun (WGS) entry which is preliminary data.</text>
</comment>
<accession>A0ABT2B7K5</accession>
<dbReference type="InterPro" id="IPR029229">
    <property type="entry name" value="Alkyl_sulf_C"/>
</dbReference>
<proteinExistence type="predicted"/>
<reference evidence="2 3" key="1">
    <citation type="submission" date="2022-08" db="EMBL/GenBank/DDBJ databases">
        <authorList>
            <person name="Somphong A."/>
            <person name="Phongsopitanun W."/>
        </authorList>
    </citation>
    <scope>NUCLEOTIDE SEQUENCE [LARGE SCALE GENOMIC DNA]</scope>
    <source>
        <strain evidence="2 3">LP11</strain>
    </source>
</reference>
<protein>
    <submittedName>
        <fullName evidence="2">SCP2 sterol-binding domain-containing protein</fullName>
    </submittedName>
</protein>
<dbReference type="Gene3D" id="3.30.1050.10">
    <property type="entry name" value="SCP2 sterol-binding domain"/>
    <property type="match status" value="1"/>
</dbReference>
<dbReference type="Pfam" id="PF14864">
    <property type="entry name" value="Alkyl_sulf_C"/>
    <property type="match status" value="1"/>
</dbReference>
<evidence type="ECO:0000259" key="1">
    <source>
        <dbReference type="Pfam" id="PF14864"/>
    </source>
</evidence>
<dbReference type="InterPro" id="IPR036527">
    <property type="entry name" value="SCP2_sterol-bd_dom_sf"/>
</dbReference>